<dbReference type="PANTHER" id="PTHR43520:SF8">
    <property type="entry name" value="P-TYPE CU(+) TRANSPORTER"/>
    <property type="match status" value="1"/>
</dbReference>
<evidence type="ECO:0000313" key="4">
    <source>
        <dbReference type="EMBL" id="BDS08992.1"/>
    </source>
</evidence>
<evidence type="ECO:0000256" key="2">
    <source>
        <dbReference type="SAM" id="SignalP"/>
    </source>
</evidence>
<feature type="signal peptide" evidence="2">
    <location>
        <begin position="1"/>
        <end position="22"/>
    </location>
</feature>
<dbReference type="Gene3D" id="3.30.70.100">
    <property type="match status" value="2"/>
</dbReference>
<dbReference type="InterPro" id="IPR006121">
    <property type="entry name" value="HMA_dom"/>
</dbReference>
<dbReference type="PROSITE" id="PS50846">
    <property type="entry name" value="HMA_2"/>
    <property type="match status" value="2"/>
</dbReference>
<reference evidence="4" key="1">
    <citation type="submission" date="2024-07" db="EMBL/GenBank/DDBJ databases">
        <title>Complete genome sequence of Verrucomicrobiaceae bacterium NT6N.</title>
        <authorList>
            <person name="Huang C."/>
            <person name="Takami H."/>
            <person name="Hamasaki K."/>
        </authorList>
    </citation>
    <scope>NUCLEOTIDE SEQUENCE</scope>
    <source>
        <strain evidence="4">NT6N</strain>
    </source>
</reference>
<gene>
    <name evidence="4" type="ORF">NT6N_40320</name>
</gene>
<dbReference type="PRINTS" id="PR00946">
    <property type="entry name" value="HGSCAVENGER"/>
</dbReference>
<proteinExistence type="predicted"/>
<dbReference type="CDD" id="cd00371">
    <property type="entry name" value="HMA"/>
    <property type="match status" value="2"/>
</dbReference>
<dbReference type="InterPro" id="IPR036163">
    <property type="entry name" value="HMA_dom_sf"/>
</dbReference>
<dbReference type="InterPro" id="IPR001802">
    <property type="entry name" value="MerP/CopZ"/>
</dbReference>
<dbReference type="Pfam" id="PF00403">
    <property type="entry name" value="HMA"/>
    <property type="match status" value="2"/>
</dbReference>
<keyword evidence="1" id="KW-1278">Translocase</keyword>
<dbReference type="GO" id="GO:0043682">
    <property type="term" value="F:P-type divalent copper transporter activity"/>
    <property type="evidence" value="ECO:0007669"/>
    <property type="project" value="TreeGrafter"/>
</dbReference>
<accession>A0AAT9FSN2</accession>
<dbReference type="GO" id="GO:0016020">
    <property type="term" value="C:membrane"/>
    <property type="evidence" value="ECO:0007669"/>
    <property type="project" value="TreeGrafter"/>
</dbReference>
<feature type="domain" description="HMA" evidence="3">
    <location>
        <begin position="60"/>
        <end position="126"/>
    </location>
</feature>
<name>A0AAT9FSN2_9BACT</name>
<dbReference type="PROSITE" id="PS51257">
    <property type="entry name" value="PROKAR_LIPOPROTEIN"/>
    <property type="match status" value="1"/>
</dbReference>
<protein>
    <recommendedName>
        <fullName evidence="3">HMA domain-containing protein</fullName>
    </recommendedName>
</protein>
<evidence type="ECO:0000256" key="1">
    <source>
        <dbReference type="ARBA" id="ARBA00022967"/>
    </source>
</evidence>
<evidence type="ECO:0000259" key="3">
    <source>
        <dbReference type="PROSITE" id="PS50846"/>
    </source>
</evidence>
<dbReference type="SUPFAM" id="SSF55008">
    <property type="entry name" value="HMA, heavy metal-associated domain"/>
    <property type="match status" value="2"/>
</dbReference>
<sequence>MKNIIQFMSGAFVLGCAQVAFAACAADCDCTKCSDKTATASTECASKGECSVAKVAEGQERVTYVVKGMTCGGCSGAVTKKLEAIEGVTVQKVSHETGCAVVDYDPAKVKKSDVVAAISNGKFAVTAERITVPVSGMTCGSCSGKVTKALNAIDGVTVKSVCHESGKAVVDVETSKSNRAAVVKAITASGFKAS</sequence>
<dbReference type="PANTHER" id="PTHR43520">
    <property type="entry name" value="ATP7, ISOFORM B"/>
    <property type="match status" value="1"/>
</dbReference>
<organism evidence="4">
    <name type="scientific">Oceaniferula spumae</name>
    <dbReference type="NCBI Taxonomy" id="2979115"/>
    <lineage>
        <taxon>Bacteria</taxon>
        <taxon>Pseudomonadati</taxon>
        <taxon>Verrucomicrobiota</taxon>
        <taxon>Verrucomicrobiia</taxon>
        <taxon>Verrucomicrobiales</taxon>
        <taxon>Verrucomicrobiaceae</taxon>
        <taxon>Oceaniferula</taxon>
    </lineage>
</organism>
<feature type="chain" id="PRO_5043557628" description="HMA domain-containing protein" evidence="2">
    <location>
        <begin position="23"/>
        <end position="194"/>
    </location>
</feature>
<feature type="domain" description="HMA" evidence="3">
    <location>
        <begin position="128"/>
        <end position="194"/>
    </location>
</feature>
<dbReference type="GO" id="GO:0005507">
    <property type="term" value="F:copper ion binding"/>
    <property type="evidence" value="ECO:0007669"/>
    <property type="project" value="TreeGrafter"/>
</dbReference>
<dbReference type="GO" id="GO:0055070">
    <property type="term" value="P:copper ion homeostasis"/>
    <property type="evidence" value="ECO:0007669"/>
    <property type="project" value="TreeGrafter"/>
</dbReference>
<dbReference type="KEGG" id="osu:NT6N_40320"/>
<keyword evidence="2" id="KW-0732">Signal</keyword>
<dbReference type="AlphaFoldDB" id="A0AAT9FSN2"/>
<dbReference type="EMBL" id="AP026866">
    <property type="protein sequence ID" value="BDS08992.1"/>
    <property type="molecule type" value="Genomic_DNA"/>
</dbReference>